<reference evidence="1 2" key="1">
    <citation type="submission" date="2017-04" db="EMBL/GenBank/DDBJ databases">
        <title>Genome sequencing of [Candida] sorbophila.</title>
        <authorList>
            <person name="Ahn J.O."/>
        </authorList>
    </citation>
    <scope>NUCLEOTIDE SEQUENCE [LARGE SCALE GENOMIC DNA]</scope>
    <source>
        <strain evidence="1 2">DS02</strain>
    </source>
</reference>
<dbReference type="AlphaFoldDB" id="A0A2T0FHK9"/>
<dbReference type="GeneID" id="36515850"/>
<organism evidence="1 2">
    <name type="scientific">Wickerhamiella sorbophila</name>
    <dbReference type="NCBI Taxonomy" id="45607"/>
    <lineage>
        <taxon>Eukaryota</taxon>
        <taxon>Fungi</taxon>
        <taxon>Dikarya</taxon>
        <taxon>Ascomycota</taxon>
        <taxon>Saccharomycotina</taxon>
        <taxon>Dipodascomycetes</taxon>
        <taxon>Dipodascales</taxon>
        <taxon>Trichomonascaceae</taxon>
        <taxon>Wickerhamiella</taxon>
    </lineage>
</organism>
<dbReference type="SUPFAM" id="SSF52047">
    <property type="entry name" value="RNI-like"/>
    <property type="match status" value="1"/>
</dbReference>
<accession>A0A2T0FHK9</accession>
<dbReference type="Proteomes" id="UP000238350">
    <property type="component" value="Unassembled WGS sequence"/>
</dbReference>
<proteinExistence type="predicted"/>
<dbReference type="Gene3D" id="3.80.10.10">
    <property type="entry name" value="Ribonuclease Inhibitor"/>
    <property type="match status" value="1"/>
</dbReference>
<gene>
    <name evidence="1" type="ORF">B9G98_02102</name>
</gene>
<dbReference type="RefSeq" id="XP_024664427.1">
    <property type="nucleotide sequence ID" value="XM_024808659.1"/>
</dbReference>
<comment type="caution">
    <text evidence="1">The sequence shown here is derived from an EMBL/GenBank/DDBJ whole genome shotgun (WGS) entry which is preliminary data.</text>
</comment>
<dbReference type="EMBL" id="NDIQ01000021">
    <property type="protein sequence ID" value="PRT54482.1"/>
    <property type="molecule type" value="Genomic_DNA"/>
</dbReference>
<sequence length="183" mass="20407">MLRSLGRRLTKQVWLRILQQETDSLSVWITFATAFPDMLEEYPVYSCEIEFGDLGKIEVPGAFPLVVMLSHLTRSAIHAIVKLPNLAMLDLSSCTLSVDGLRALDQALQYGKLQDLHALSLPLAGRPSEKPLLAKLHLPEALSYLESPVPRDGWKRCRTKQIKPAVILNFGANATKRAKAYGR</sequence>
<name>A0A2T0FHK9_9ASCO</name>
<keyword evidence="2" id="KW-1185">Reference proteome</keyword>
<protein>
    <submittedName>
        <fullName evidence="1">Uncharacterized protein</fullName>
    </submittedName>
</protein>
<evidence type="ECO:0000313" key="1">
    <source>
        <dbReference type="EMBL" id="PRT54482.1"/>
    </source>
</evidence>
<dbReference type="InterPro" id="IPR032675">
    <property type="entry name" value="LRR_dom_sf"/>
</dbReference>
<evidence type="ECO:0000313" key="2">
    <source>
        <dbReference type="Proteomes" id="UP000238350"/>
    </source>
</evidence>